<keyword evidence="5 9" id="KW-0441">Lipid A biosynthesis</keyword>
<dbReference type="Proteomes" id="UP000652567">
    <property type="component" value="Unassembled WGS sequence"/>
</dbReference>
<keyword evidence="3 9" id="KW-0963">Cytoplasm</keyword>
<dbReference type="GO" id="GO:0016020">
    <property type="term" value="C:membrane"/>
    <property type="evidence" value="ECO:0007669"/>
    <property type="project" value="GOC"/>
</dbReference>
<comment type="subcellular location">
    <subcellularLocation>
        <location evidence="1 9">Cytoplasm</location>
    </subcellularLocation>
</comment>
<evidence type="ECO:0000256" key="4">
    <source>
        <dbReference type="ARBA" id="ARBA00022516"/>
    </source>
</evidence>
<comment type="catalytic activity">
    <reaction evidence="9">
        <text>a (3R)-hydroxyacyl-[ACP] = a (2E)-enoyl-[ACP] + H2O</text>
        <dbReference type="Rhea" id="RHEA:13097"/>
        <dbReference type="Rhea" id="RHEA-COMP:9925"/>
        <dbReference type="Rhea" id="RHEA-COMP:9945"/>
        <dbReference type="ChEBI" id="CHEBI:15377"/>
        <dbReference type="ChEBI" id="CHEBI:78784"/>
        <dbReference type="ChEBI" id="CHEBI:78827"/>
        <dbReference type="EC" id="4.2.1.59"/>
    </reaction>
</comment>
<evidence type="ECO:0000256" key="1">
    <source>
        <dbReference type="ARBA" id="ARBA00004496"/>
    </source>
</evidence>
<organism evidence="10 11">
    <name type="scientific">Cellvibrio polysaccharolyticus</name>
    <dbReference type="NCBI Taxonomy" id="2082724"/>
    <lineage>
        <taxon>Bacteria</taxon>
        <taxon>Pseudomonadati</taxon>
        <taxon>Pseudomonadota</taxon>
        <taxon>Gammaproteobacteria</taxon>
        <taxon>Cellvibrionales</taxon>
        <taxon>Cellvibrionaceae</taxon>
        <taxon>Cellvibrio</taxon>
    </lineage>
</organism>
<dbReference type="EC" id="4.2.1.59" evidence="9"/>
<keyword evidence="4 9" id="KW-0444">Lipid biosynthesis</keyword>
<keyword evidence="7 9" id="KW-0456">Lyase</keyword>
<dbReference type="PANTHER" id="PTHR30272:SF1">
    <property type="entry name" value="3-HYDROXYACYL-[ACYL-CARRIER-PROTEIN] DEHYDRATASE"/>
    <property type="match status" value="1"/>
</dbReference>
<dbReference type="Pfam" id="PF07977">
    <property type="entry name" value="FabA"/>
    <property type="match status" value="1"/>
</dbReference>
<dbReference type="Gene3D" id="3.10.129.10">
    <property type="entry name" value="Hotdog Thioesterase"/>
    <property type="match status" value="1"/>
</dbReference>
<evidence type="ECO:0000256" key="5">
    <source>
        <dbReference type="ARBA" id="ARBA00022556"/>
    </source>
</evidence>
<dbReference type="FunFam" id="3.10.129.10:FF:000001">
    <property type="entry name" value="3-hydroxyacyl-[acyl-carrier-protein] dehydratase FabZ"/>
    <property type="match status" value="1"/>
</dbReference>
<keyword evidence="11" id="KW-1185">Reference proteome</keyword>
<dbReference type="EMBL" id="PRDL01000001">
    <property type="protein sequence ID" value="MBE8716940.1"/>
    <property type="molecule type" value="Genomic_DNA"/>
</dbReference>
<comment type="similarity">
    <text evidence="2 9">Belongs to the thioester dehydratase family. FabZ subfamily.</text>
</comment>
<dbReference type="HAMAP" id="MF_00406">
    <property type="entry name" value="FabZ"/>
    <property type="match status" value="1"/>
</dbReference>
<gene>
    <name evidence="9 10" type="primary">fabZ</name>
    <name evidence="10" type="ORF">C4F51_07015</name>
</gene>
<comment type="caution">
    <text evidence="10">The sequence shown here is derived from an EMBL/GenBank/DDBJ whole genome shotgun (WGS) entry which is preliminary data.</text>
</comment>
<evidence type="ECO:0000313" key="11">
    <source>
        <dbReference type="Proteomes" id="UP000652567"/>
    </source>
</evidence>
<dbReference type="NCBIfam" id="TIGR01750">
    <property type="entry name" value="fabZ"/>
    <property type="match status" value="1"/>
</dbReference>
<dbReference type="InterPro" id="IPR013114">
    <property type="entry name" value="FabA_FabZ"/>
</dbReference>
<dbReference type="SUPFAM" id="SSF54637">
    <property type="entry name" value="Thioesterase/thiol ester dehydrase-isomerase"/>
    <property type="match status" value="1"/>
</dbReference>
<dbReference type="NCBIfam" id="NF000582">
    <property type="entry name" value="PRK00006.1"/>
    <property type="match status" value="1"/>
</dbReference>
<protein>
    <recommendedName>
        <fullName evidence="9">3-hydroxyacyl-[acyl-carrier-protein] dehydratase FabZ</fullName>
        <ecNumber evidence="9">4.2.1.59</ecNumber>
    </recommendedName>
    <alternativeName>
        <fullName evidence="9">(3R)-hydroxymyristoyl-[acyl-carrier-protein] dehydratase</fullName>
        <shortName evidence="9">(3R)-hydroxymyristoyl-ACP dehydrase</shortName>
    </alternativeName>
    <alternativeName>
        <fullName evidence="9">Beta-hydroxyacyl-ACP dehydratase</fullName>
    </alternativeName>
</protein>
<comment type="function">
    <text evidence="8 9">Involved in unsaturated fatty acids biosynthesis. Catalyzes the dehydration of short chain beta-hydroxyacyl-ACPs and long chain saturated and unsaturated beta-hydroxyacyl-ACPs.</text>
</comment>
<evidence type="ECO:0000256" key="2">
    <source>
        <dbReference type="ARBA" id="ARBA00009174"/>
    </source>
</evidence>
<dbReference type="InterPro" id="IPR029069">
    <property type="entry name" value="HotDog_dom_sf"/>
</dbReference>
<dbReference type="GO" id="GO:0019171">
    <property type="term" value="F:(3R)-hydroxyacyl-[acyl-carrier-protein] dehydratase activity"/>
    <property type="evidence" value="ECO:0007669"/>
    <property type="project" value="UniProtKB-EC"/>
</dbReference>
<dbReference type="RefSeq" id="WP_193908404.1">
    <property type="nucleotide sequence ID" value="NZ_PRDL01000001.1"/>
</dbReference>
<dbReference type="AlphaFoldDB" id="A0A928YU11"/>
<dbReference type="GO" id="GO:0005737">
    <property type="term" value="C:cytoplasm"/>
    <property type="evidence" value="ECO:0007669"/>
    <property type="project" value="UniProtKB-SubCell"/>
</dbReference>
<proteinExistence type="inferred from homology"/>
<accession>A0A928YU11</accession>
<name>A0A928YU11_9GAMM</name>
<dbReference type="PANTHER" id="PTHR30272">
    <property type="entry name" value="3-HYDROXYACYL-[ACYL-CARRIER-PROTEIN] DEHYDRATASE"/>
    <property type="match status" value="1"/>
</dbReference>
<dbReference type="GO" id="GO:0009245">
    <property type="term" value="P:lipid A biosynthetic process"/>
    <property type="evidence" value="ECO:0007669"/>
    <property type="project" value="UniProtKB-UniRule"/>
</dbReference>
<dbReference type="InterPro" id="IPR010084">
    <property type="entry name" value="FabZ"/>
</dbReference>
<feature type="active site" evidence="9">
    <location>
        <position position="48"/>
    </location>
</feature>
<evidence type="ECO:0000256" key="3">
    <source>
        <dbReference type="ARBA" id="ARBA00022490"/>
    </source>
</evidence>
<keyword evidence="6 9" id="KW-0443">Lipid metabolism</keyword>
<evidence type="ECO:0000256" key="8">
    <source>
        <dbReference type="ARBA" id="ARBA00025049"/>
    </source>
</evidence>
<evidence type="ECO:0000256" key="6">
    <source>
        <dbReference type="ARBA" id="ARBA00023098"/>
    </source>
</evidence>
<reference evidence="10" key="1">
    <citation type="submission" date="2018-07" db="EMBL/GenBank/DDBJ databases">
        <title>Genome assembly of strain Ka43.</title>
        <authorList>
            <person name="Kukolya J."/>
            <person name="Nagy I."/>
            <person name="Horvath B."/>
            <person name="Toth A."/>
        </authorList>
    </citation>
    <scope>NUCLEOTIDE SEQUENCE</scope>
    <source>
        <strain evidence="10">KB43</strain>
    </source>
</reference>
<dbReference type="CDD" id="cd01288">
    <property type="entry name" value="FabZ"/>
    <property type="match status" value="1"/>
</dbReference>
<sequence>MMDVNEIRKYLPHRYPFLLIDRVVEIVDGESIIAYKNITVNEEVFNGHFPQAPVFPGVMIIEAMAQASGILGFKSMNKTPDDGSIYLFAGIDDVRFKRQVVPGDRLQLESRVISSKRGIWKFECKATVDGVLAASATILCADRKI</sequence>
<evidence type="ECO:0000256" key="9">
    <source>
        <dbReference type="HAMAP-Rule" id="MF_00406"/>
    </source>
</evidence>
<evidence type="ECO:0000256" key="7">
    <source>
        <dbReference type="ARBA" id="ARBA00023239"/>
    </source>
</evidence>
<dbReference type="GO" id="GO:0006633">
    <property type="term" value="P:fatty acid biosynthetic process"/>
    <property type="evidence" value="ECO:0007669"/>
    <property type="project" value="UniProtKB-UniRule"/>
</dbReference>
<evidence type="ECO:0000313" key="10">
    <source>
        <dbReference type="EMBL" id="MBE8716940.1"/>
    </source>
</evidence>